<reference evidence="2" key="1">
    <citation type="submission" date="2020-05" db="EMBL/GenBank/DDBJ databases">
        <title>WGS assembly of Panicum virgatum.</title>
        <authorList>
            <person name="Lovell J.T."/>
            <person name="Jenkins J."/>
            <person name="Shu S."/>
            <person name="Juenger T.E."/>
            <person name="Schmutz J."/>
        </authorList>
    </citation>
    <scope>NUCLEOTIDE SEQUENCE</scope>
    <source>
        <strain evidence="2">AP13</strain>
    </source>
</reference>
<proteinExistence type="predicted"/>
<organism evidence="2 3">
    <name type="scientific">Panicum virgatum</name>
    <name type="common">Blackwell switchgrass</name>
    <dbReference type="NCBI Taxonomy" id="38727"/>
    <lineage>
        <taxon>Eukaryota</taxon>
        <taxon>Viridiplantae</taxon>
        <taxon>Streptophyta</taxon>
        <taxon>Embryophyta</taxon>
        <taxon>Tracheophyta</taxon>
        <taxon>Spermatophyta</taxon>
        <taxon>Magnoliopsida</taxon>
        <taxon>Liliopsida</taxon>
        <taxon>Poales</taxon>
        <taxon>Poaceae</taxon>
        <taxon>PACMAD clade</taxon>
        <taxon>Panicoideae</taxon>
        <taxon>Panicodae</taxon>
        <taxon>Paniceae</taxon>
        <taxon>Panicinae</taxon>
        <taxon>Panicum</taxon>
        <taxon>Panicum sect. Hiantes</taxon>
    </lineage>
</organism>
<feature type="compositionally biased region" description="Basic residues" evidence="1">
    <location>
        <begin position="19"/>
        <end position="28"/>
    </location>
</feature>
<dbReference type="EMBL" id="CM029053">
    <property type="protein sequence ID" value="KAG2549637.1"/>
    <property type="molecule type" value="Genomic_DNA"/>
</dbReference>
<dbReference type="AlphaFoldDB" id="A0A8T0NJQ4"/>
<evidence type="ECO:0000256" key="1">
    <source>
        <dbReference type="SAM" id="MobiDB-lite"/>
    </source>
</evidence>
<keyword evidence="3" id="KW-1185">Reference proteome</keyword>
<name>A0A8T0NJQ4_PANVG</name>
<feature type="region of interest" description="Disordered" evidence="1">
    <location>
        <begin position="1"/>
        <end position="67"/>
    </location>
</feature>
<protein>
    <submittedName>
        <fullName evidence="2">Uncharacterized protein</fullName>
    </submittedName>
</protein>
<comment type="caution">
    <text evidence="2">The sequence shown here is derived from an EMBL/GenBank/DDBJ whole genome shotgun (WGS) entry which is preliminary data.</text>
</comment>
<sequence>MKSPLASTPPSPSQARRSPLSRRRRKIHASTPVTPAAPHLTEFSAEAQAPRGDPRENTTCINRIADL</sequence>
<gene>
    <name evidence="2" type="ORF">PVAP13_9KG170300</name>
</gene>
<dbReference type="Proteomes" id="UP000823388">
    <property type="component" value="Chromosome 9K"/>
</dbReference>
<accession>A0A8T0NJQ4</accession>
<evidence type="ECO:0000313" key="2">
    <source>
        <dbReference type="EMBL" id="KAG2549637.1"/>
    </source>
</evidence>
<evidence type="ECO:0000313" key="3">
    <source>
        <dbReference type="Proteomes" id="UP000823388"/>
    </source>
</evidence>